<accession>A0A673B5J6</accession>
<gene>
    <name evidence="8" type="primary">ppp1r37</name>
</gene>
<feature type="compositionally biased region" description="Basic and acidic residues" evidence="7">
    <location>
        <begin position="165"/>
        <end position="175"/>
    </location>
</feature>
<dbReference type="InterPro" id="IPR032675">
    <property type="entry name" value="LRR_dom_sf"/>
</dbReference>
<evidence type="ECO:0000256" key="6">
    <source>
        <dbReference type="ARBA" id="ARBA00041209"/>
    </source>
</evidence>
<feature type="compositionally biased region" description="Acidic residues" evidence="7">
    <location>
        <begin position="1117"/>
        <end position="1129"/>
    </location>
</feature>
<dbReference type="Pfam" id="PF13516">
    <property type="entry name" value="LRR_6"/>
    <property type="match status" value="2"/>
</dbReference>
<feature type="compositionally biased region" description="Polar residues" evidence="7">
    <location>
        <begin position="911"/>
        <end position="926"/>
    </location>
</feature>
<dbReference type="PROSITE" id="PS51450">
    <property type="entry name" value="LRR"/>
    <property type="match status" value="1"/>
</dbReference>
<feature type="compositionally biased region" description="Low complexity" evidence="7">
    <location>
        <begin position="752"/>
        <end position="776"/>
    </location>
</feature>
<feature type="region of interest" description="Disordered" evidence="7">
    <location>
        <begin position="1018"/>
        <end position="1130"/>
    </location>
</feature>
<keyword evidence="1" id="KW-0433">Leucine-rich repeat</keyword>
<organism evidence="8 9">
    <name type="scientific">Sphaeramia orbicularis</name>
    <name type="common">orbiculate cardinalfish</name>
    <dbReference type="NCBI Taxonomy" id="375764"/>
    <lineage>
        <taxon>Eukaryota</taxon>
        <taxon>Metazoa</taxon>
        <taxon>Chordata</taxon>
        <taxon>Craniata</taxon>
        <taxon>Vertebrata</taxon>
        <taxon>Euteleostomi</taxon>
        <taxon>Actinopterygii</taxon>
        <taxon>Neopterygii</taxon>
        <taxon>Teleostei</taxon>
        <taxon>Neoteleostei</taxon>
        <taxon>Acanthomorphata</taxon>
        <taxon>Gobiaria</taxon>
        <taxon>Kurtiformes</taxon>
        <taxon>Apogonoidei</taxon>
        <taxon>Apogonidae</taxon>
        <taxon>Apogoninae</taxon>
        <taxon>Sphaeramia</taxon>
    </lineage>
</organism>
<keyword evidence="9" id="KW-1185">Reference proteome</keyword>
<dbReference type="SUPFAM" id="SSF52047">
    <property type="entry name" value="RNI-like"/>
    <property type="match status" value="1"/>
</dbReference>
<comment type="similarity">
    <text evidence="4">Belongs to the PPP1R37 family.</text>
</comment>
<evidence type="ECO:0000256" key="4">
    <source>
        <dbReference type="ARBA" id="ARBA00038315"/>
    </source>
</evidence>
<feature type="region of interest" description="Disordered" evidence="7">
    <location>
        <begin position="121"/>
        <end position="175"/>
    </location>
</feature>
<feature type="compositionally biased region" description="Low complexity" evidence="7">
    <location>
        <begin position="819"/>
        <end position="832"/>
    </location>
</feature>
<sequence length="1198" mass="130452">MNIEEQCLDLCNVKTKSSVDGDHNTTNNTDGVIPRISELMMDSNTEKQTIVPTEASETYLMPQLTVNLQGAEEDNHKAQDTLEIDEVNGNRKSSAQDTPALANPTDLIFSNNEQHKDNIGVEKMKEDKDSDLSKFATRDSDDGADMDIGVDLSLDESGVLETESTTDKSLSDNTLDSDRMTHEVSAGTTAEIKSDANQKSNTEAPAIERAGLYPTVEEEEDKHKPSGKRVTFPSDEDIVSGAVEPKDPWRHAQNVTVEEILSSYKQGCQKLNCKPIPKVLKQIQELKDLTQRNECLDLKGEKLDYKACESLEEILKRVQFKVIDLEQTNLDEDGASALFDMIEYYESATHLNISFNKHIGTRGWQAAAHMMRKTSSLQYLDARNTPLLDHSAPFVARALRISGSLAVLHLENAGLSGRPLMLLATALKMNMNLRELYLADNKLNGLQDSAQLGNLLKFNYNIQILDLRNNHILDSGLAYVCEGLKEQRKGLVTLVLWNNQLTHNGMSYLAAALPCTQSLETLNLGHNSVGNEGVHKLKDGLIGNRSVLRLGLASTKLSCEGAVAVAEFIAESPRLLRLDLRENEIKTGGLMALSLALKVNTSLLRLDLDREPKKETVKSFIETQRALLAEIQNGCKRNFILAKEKEETEQKMRQSASMAEIATEEGTREEEEEQTSEEKGDKQEKEGEEGGGQTTENEGETSSQSGTSPETIVHQTTVESDSDTEDEEEEVLSKAPSTSDSSPAPQTQTGVSQPPLSASHSSPSASPAAGPSVMSSITVTESPVPTGAPPSPGRCISVSSPGRGHKIFMVTRVESPPEQQQLQLQPQKDQGQISARAASSLAKDASMKPAEVDTPPQQTQTALHTPTQTQLTQEDVKNSSPALSIDCKLTEQSPVPHLESALHTSHIHTLEPQSGSQPTKDVTASTLDPEVTNPSIHVPALPLISSPVESAACPLTEEVTEGTKEPQSNSVEQKLSKETKAGEDKEHLLGEECEQSDRLLTEEIQQQPVASALEQQVNELASASEQPCPLNHTKAEEEEQKQEAVIRPSEDQKSLTETNDCQLIQEELSPKPVSDLPQIEAGKQEEPQPVVSVHTDEQSVSVTEGNTQEPNPQAGEASEDESSTDDGECLAEALISMDEEVTGTALPNGLKPEFSLHLLDPESPKPGSCVMEHVSVSCGQDLEELLLEASLETGRDAP</sequence>
<keyword evidence="3" id="KW-0650">Protein phosphatase inhibitor</keyword>
<feature type="compositionally biased region" description="Basic and acidic residues" evidence="7">
    <location>
        <begin position="676"/>
        <end position="685"/>
    </location>
</feature>
<dbReference type="InterPro" id="IPR001611">
    <property type="entry name" value="Leu-rich_rpt"/>
</dbReference>
<name>A0A673B5J6_9TELE</name>
<evidence type="ECO:0000256" key="5">
    <source>
        <dbReference type="ARBA" id="ARBA00040684"/>
    </source>
</evidence>
<dbReference type="RefSeq" id="XP_030007617.1">
    <property type="nucleotide sequence ID" value="XM_030151757.1"/>
</dbReference>
<keyword evidence="2" id="KW-0677">Repeat</keyword>
<dbReference type="OrthoDB" id="10034042at2759"/>
<feature type="region of interest" description="Disordered" evidence="7">
    <location>
        <begin position="898"/>
        <end position="934"/>
    </location>
</feature>
<feature type="compositionally biased region" description="Polar residues" evidence="7">
    <location>
        <begin position="1098"/>
        <end position="1111"/>
    </location>
</feature>
<evidence type="ECO:0000313" key="9">
    <source>
        <dbReference type="Proteomes" id="UP000472271"/>
    </source>
</evidence>
<dbReference type="Proteomes" id="UP000472271">
    <property type="component" value="Chromosome 13"/>
</dbReference>
<dbReference type="InterPro" id="IPR051279">
    <property type="entry name" value="PP1-Reg/Actin-Interact_Protein"/>
</dbReference>
<evidence type="ECO:0000256" key="7">
    <source>
        <dbReference type="SAM" id="MobiDB-lite"/>
    </source>
</evidence>
<dbReference type="FunFam" id="3.80.10.10:FF:000324">
    <property type="entry name" value="Protein phosphatase 1 regulatory subunit 37"/>
    <property type="match status" value="1"/>
</dbReference>
<dbReference type="AlphaFoldDB" id="A0A673B5J6"/>
<dbReference type="InParanoid" id="A0A673B5J6"/>
<feature type="compositionally biased region" description="Basic and acidic residues" evidence="7">
    <location>
        <begin position="1041"/>
        <end position="1054"/>
    </location>
</feature>
<feature type="region of interest" description="Disordered" evidence="7">
    <location>
        <begin position="952"/>
        <end position="1006"/>
    </location>
</feature>
<feature type="compositionally biased region" description="Low complexity" evidence="7">
    <location>
        <begin position="694"/>
        <end position="719"/>
    </location>
</feature>
<feature type="compositionally biased region" description="Basic and acidic residues" evidence="7">
    <location>
        <begin position="121"/>
        <end position="141"/>
    </location>
</feature>
<dbReference type="CTD" id="284352"/>
<evidence type="ECO:0000313" key="8">
    <source>
        <dbReference type="Ensembl" id="ENSSORP00005036604.1"/>
    </source>
</evidence>
<evidence type="ECO:0000256" key="1">
    <source>
        <dbReference type="ARBA" id="ARBA00022614"/>
    </source>
</evidence>
<feature type="compositionally biased region" description="Acidic residues" evidence="7">
    <location>
        <begin position="720"/>
        <end position="730"/>
    </location>
</feature>
<dbReference type="CDD" id="cd00116">
    <property type="entry name" value="LRR_RI"/>
    <property type="match status" value="1"/>
</dbReference>
<feature type="region of interest" description="Disordered" evidence="7">
    <location>
        <begin position="646"/>
        <end position="882"/>
    </location>
</feature>
<dbReference type="Ensembl" id="ENSSORT00005037570.1">
    <property type="protein sequence ID" value="ENSSORP00005036604.1"/>
    <property type="gene ID" value="ENSSORG00005016892.1"/>
</dbReference>
<dbReference type="FunCoup" id="A0A673B5J6">
    <property type="interactions" value="685"/>
</dbReference>
<protein>
    <recommendedName>
        <fullName evidence="5">Protein phosphatase 1 regulatory subunit 37</fullName>
    </recommendedName>
    <alternativeName>
        <fullName evidence="6">Leucine-rich repeat-containing protein 68</fullName>
    </alternativeName>
</protein>
<dbReference type="GeneID" id="115431426"/>
<feature type="region of interest" description="Disordered" evidence="7">
    <location>
        <begin position="188"/>
        <end position="233"/>
    </location>
</feature>
<evidence type="ECO:0000256" key="2">
    <source>
        <dbReference type="ARBA" id="ARBA00022737"/>
    </source>
</evidence>
<dbReference type="PANTHER" id="PTHR24112">
    <property type="entry name" value="LEUCINE-RICH REPEAT, ISOFORM F-RELATED"/>
    <property type="match status" value="1"/>
</dbReference>
<dbReference type="Gene3D" id="3.80.10.10">
    <property type="entry name" value="Ribonuclease Inhibitor"/>
    <property type="match status" value="1"/>
</dbReference>
<reference evidence="8" key="3">
    <citation type="submission" date="2025-09" db="UniProtKB">
        <authorList>
            <consortium name="Ensembl"/>
        </authorList>
    </citation>
    <scope>IDENTIFICATION</scope>
</reference>
<feature type="compositionally biased region" description="Polar residues" evidence="7">
    <location>
        <begin position="855"/>
        <end position="882"/>
    </location>
</feature>
<dbReference type="SMART" id="SM00368">
    <property type="entry name" value="LRR_RI"/>
    <property type="match status" value="8"/>
</dbReference>
<evidence type="ECO:0000256" key="3">
    <source>
        <dbReference type="ARBA" id="ARBA00023272"/>
    </source>
</evidence>
<dbReference type="GO" id="GO:0004864">
    <property type="term" value="F:protein phosphatase inhibitor activity"/>
    <property type="evidence" value="ECO:0007669"/>
    <property type="project" value="UniProtKB-KW"/>
</dbReference>
<proteinExistence type="inferred from homology"/>
<reference evidence="8" key="1">
    <citation type="submission" date="2019-06" db="EMBL/GenBank/DDBJ databases">
        <authorList>
            <consortium name="Wellcome Sanger Institute Data Sharing"/>
        </authorList>
    </citation>
    <scope>NUCLEOTIDE SEQUENCE [LARGE SCALE GENOMIC DNA]</scope>
</reference>
<dbReference type="PANTHER" id="PTHR24112:SF9">
    <property type="entry name" value="PROTEIN PHOSPHATASE 1 REGULATORY SUBUNIT 37"/>
    <property type="match status" value="1"/>
</dbReference>
<feature type="compositionally biased region" description="Basic and acidic residues" evidence="7">
    <location>
        <begin position="974"/>
        <end position="1001"/>
    </location>
</feature>
<reference evidence="8" key="2">
    <citation type="submission" date="2025-08" db="UniProtKB">
        <authorList>
            <consortium name="Ensembl"/>
        </authorList>
    </citation>
    <scope>IDENTIFICATION</scope>
</reference>
<feature type="compositionally biased region" description="Polar residues" evidence="7">
    <location>
        <begin position="735"/>
        <end position="751"/>
    </location>
</feature>